<dbReference type="HOGENOM" id="CLU_3309897_0_0_9"/>
<proteinExistence type="predicted"/>
<evidence type="ECO:0000313" key="1">
    <source>
        <dbReference type="EMBL" id="ACR71750.1"/>
    </source>
</evidence>
<dbReference type="Proteomes" id="UP000001476">
    <property type="component" value="Chromosome"/>
</dbReference>
<name>C4Z546_LACE2</name>
<keyword evidence="2" id="KW-1185">Reference proteome</keyword>
<evidence type="ECO:0000313" key="2">
    <source>
        <dbReference type="Proteomes" id="UP000001476"/>
    </source>
</evidence>
<dbReference type="EMBL" id="CP001104">
    <property type="protein sequence ID" value="ACR71750.1"/>
    <property type="molecule type" value="Genomic_DNA"/>
</dbReference>
<organism evidence="1 2">
    <name type="scientific">Lachnospira eligens (strain ATCC 27750 / DSM 3376 / VPI C15-48 / C15-B4)</name>
    <name type="common">Eubacterium eligens</name>
    <dbReference type="NCBI Taxonomy" id="515620"/>
    <lineage>
        <taxon>Bacteria</taxon>
        <taxon>Bacillati</taxon>
        <taxon>Bacillota</taxon>
        <taxon>Clostridia</taxon>
        <taxon>Lachnospirales</taxon>
        <taxon>Lachnospiraceae</taxon>
        <taxon>Lachnospira</taxon>
    </lineage>
</organism>
<dbReference type="KEGG" id="eel:EUBELI_00742"/>
<dbReference type="AlphaFoldDB" id="C4Z546"/>
<reference evidence="1 2" key="1">
    <citation type="journal article" date="2009" name="Proc. Natl. Acad. Sci. U.S.A.">
        <title>Characterizing a model human gut microbiota composed of members of its two dominant bacterial phyla.</title>
        <authorList>
            <person name="Mahowald M.A."/>
            <person name="Rey F.E."/>
            <person name="Seedorf H."/>
            <person name="Turnbaugh P.J."/>
            <person name="Fulton R.S."/>
            <person name="Wollam A."/>
            <person name="Shah N."/>
            <person name="Wang C."/>
            <person name="Magrini V."/>
            <person name="Wilson R.K."/>
            <person name="Cantarel B.L."/>
            <person name="Coutinho P.M."/>
            <person name="Henrissat B."/>
            <person name="Crock L.W."/>
            <person name="Russell A."/>
            <person name="Verberkmoes N.C."/>
            <person name="Hettich R.L."/>
            <person name="Gordon J.I."/>
        </authorList>
    </citation>
    <scope>NUCLEOTIDE SEQUENCE [LARGE SCALE GENOMIC DNA]</scope>
    <source>
        <strain evidence="2">ATCC 27750 / DSM 3376 / VPI C15-48 / C15-B4</strain>
    </source>
</reference>
<gene>
    <name evidence="1" type="ordered locus">EUBELI_00742</name>
</gene>
<protein>
    <submittedName>
        <fullName evidence="1">Uncharacterized protein</fullName>
    </submittedName>
</protein>
<accession>C4Z546</accession>
<sequence>MWWGEDRKIVGSKGVKLNFLREGFVYICRRKEKLWRIGH</sequence>